<proteinExistence type="predicted"/>
<dbReference type="Proteomes" id="UP000799092">
    <property type="component" value="Unassembled WGS sequence"/>
</dbReference>
<accession>A0A6A8DDA9</accession>
<dbReference type="RefSeq" id="WP_153737297.1">
    <property type="nucleotide sequence ID" value="NZ_WJNG01000011.1"/>
</dbReference>
<dbReference type="InterPro" id="IPR016941">
    <property type="entry name" value="UCP029962"/>
</dbReference>
<dbReference type="Pfam" id="PF06803">
    <property type="entry name" value="DUF1232"/>
    <property type="match status" value="1"/>
</dbReference>
<evidence type="ECO:0000256" key="4">
    <source>
        <dbReference type="ARBA" id="ARBA00023136"/>
    </source>
</evidence>
<protein>
    <submittedName>
        <fullName evidence="7">DUF1232 domain-containing protein</fullName>
    </submittedName>
</protein>
<dbReference type="PIRSF" id="PIRSF029962">
    <property type="entry name" value="UCP029962"/>
    <property type="match status" value="1"/>
</dbReference>
<keyword evidence="3 5" id="KW-1133">Transmembrane helix</keyword>
<keyword evidence="2 5" id="KW-0812">Transmembrane</keyword>
<name>A0A6A8DDA9_9BACI</name>
<evidence type="ECO:0000259" key="6">
    <source>
        <dbReference type="Pfam" id="PF06803"/>
    </source>
</evidence>
<dbReference type="OrthoDB" id="2679475at2"/>
<reference evidence="7" key="1">
    <citation type="submission" date="2019-11" db="EMBL/GenBank/DDBJ databases">
        <authorList>
            <person name="Li J."/>
        </authorList>
    </citation>
    <scope>NUCLEOTIDE SEQUENCE</scope>
    <source>
        <strain evidence="7">B6B</strain>
    </source>
</reference>
<dbReference type="AlphaFoldDB" id="A0A6A8DDA9"/>
<evidence type="ECO:0000313" key="8">
    <source>
        <dbReference type="Proteomes" id="UP000799092"/>
    </source>
</evidence>
<dbReference type="InterPro" id="IPR010652">
    <property type="entry name" value="DUF1232"/>
</dbReference>
<keyword evidence="8" id="KW-1185">Reference proteome</keyword>
<keyword evidence="4 5" id="KW-0472">Membrane</keyword>
<evidence type="ECO:0000256" key="2">
    <source>
        <dbReference type="ARBA" id="ARBA00022692"/>
    </source>
</evidence>
<organism evidence="7 8">
    <name type="scientific">Aquibacillus halophilus</name>
    <dbReference type="NCBI Taxonomy" id="930132"/>
    <lineage>
        <taxon>Bacteria</taxon>
        <taxon>Bacillati</taxon>
        <taxon>Bacillota</taxon>
        <taxon>Bacilli</taxon>
        <taxon>Bacillales</taxon>
        <taxon>Bacillaceae</taxon>
        <taxon>Aquibacillus</taxon>
    </lineage>
</organism>
<comment type="subcellular location">
    <subcellularLocation>
        <location evidence="1">Endomembrane system</location>
        <topology evidence="1">Multi-pass membrane protein</topology>
    </subcellularLocation>
</comment>
<sequence length="99" mass="11527">MIRFTRRLKFLFNFKKSIPFLKEFFFSSQVKSAPKIFSIVLILGYIIFPFDIIPDYLLAFGILDDVAIAGLILQQIVKVAPEQLKEKYGLNKVKNKKVR</sequence>
<dbReference type="GO" id="GO:0012505">
    <property type="term" value="C:endomembrane system"/>
    <property type="evidence" value="ECO:0007669"/>
    <property type="project" value="UniProtKB-SubCell"/>
</dbReference>
<evidence type="ECO:0000256" key="5">
    <source>
        <dbReference type="SAM" id="Phobius"/>
    </source>
</evidence>
<comment type="caution">
    <text evidence="7">The sequence shown here is derived from an EMBL/GenBank/DDBJ whole genome shotgun (WGS) entry which is preliminary data.</text>
</comment>
<feature type="transmembrane region" description="Helical" evidence="5">
    <location>
        <begin position="32"/>
        <end position="50"/>
    </location>
</feature>
<evidence type="ECO:0000313" key="7">
    <source>
        <dbReference type="EMBL" id="MRH43668.1"/>
    </source>
</evidence>
<feature type="domain" description="DUF1232" evidence="6">
    <location>
        <begin position="36"/>
        <end position="70"/>
    </location>
</feature>
<gene>
    <name evidence="7" type="ORF">GH741_13405</name>
</gene>
<evidence type="ECO:0000256" key="3">
    <source>
        <dbReference type="ARBA" id="ARBA00022989"/>
    </source>
</evidence>
<dbReference type="EMBL" id="WJNG01000011">
    <property type="protein sequence ID" value="MRH43668.1"/>
    <property type="molecule type" value="Genomic_DNA"/>
</dbReference>
<evidence type="ECO:0000256" key="1">
    <source>
        <dbReference type="ARBA" id="ARBA00004127"/>
    </source>
</evidence>